<reference evidence="4" key="1">
    <citation type="submission" date="2020-05" db="EMBL/GenBank/DDBJ databases">
        <authorList>
            <person name="Chiriac C."/>
            <person name="Salcher M."/>
            <person name="Ghai R."/>
            <person name="Kavagutti S V."/>
        </authorList>
    </citation>
    <scope>NUCLEOTIDE SEQUENCE</scope>
</reference>
<feature type="transmembrane region" description="Helical" evidence="1">
    <location>
        <begin position="332"/>
        <end position="351"/>
    </location>
</feature>
<dbReference type="Pfam" id="PF11847">
    <property type="entry name" value="GT-C_AftD"/>
    <property type="match status" value="1"/>
</dbReference>
<feature type="transmembrane region" description="Helical" evidence="1">
    <location>
        <begin position="1293"/>
        <end position="1316"/>
    </location>
</feature>
<feature type="transmembrane region" description="Helical" evidence="1">
    <location>
        <begin position="157"/>
        <end position="176"/>
    </location>
</feature>
<dbReference type="InterPro" id="IPR008979">
    <property type="entry name" value="Galactose-bd-like_sf"/>
</dbReference>
<dbReference type="SUPFAM" id="SSF49785">
    <property type="entry name" value="Galactose-binding domain-like"/>
    <property type="match status" value="1"/>
</dbReference>
<sequence>MTDTRALRRDPPGAPSEPRHDLSLLLYAVLCYVPLLLTAPGKIAADTKAYLYLEPGRLLSRAGWLWEQDVAAGTITHQNIGYLFPMGPWYWVFDRLGSPDWVAQRLWLGTVLFVAGAGVRWLCHRLDLHGTPATVAGIVYLASPYVVPYFGRTSALLLPWAALPWLLALVVVALRTNGWRAPVLFALVFTCVSGTNASSLVFIAIGPLLWVPYAIWGLREIDVARARRVSIRLALTTIPLQLWWVAGLRIQGRYGLPILQLTESVDTVAQTSTAAEVSRGLGYWYDYGRDGLSPWTNAARGYTQSLWLIAASFAVPTVALLAACFTRWRLRGYAIAIFAVGLVAGVGTYPYHDPPLFGAVVKATTETAGGLALRNSPRSVPLIGLAYALLLAAGLRAVIEWTRANGRGRTLARGFVGGVAILAVANAQPLFTGAFVSPDLRFPEELPAYVRDAAATLDRVPHTSRVLELPGSDFAAYRWGQTQDPVIPGLLDRPWVGRELTAFGTPGSVDLVRALDRRAQEGVFEAAAVAPIARLLAAGDVLVRNDIQFERYRGPRPRTLWPALAGAGGFGPTTAYGTPFRSVADPRRPLIDEIELGTPPSVADPPPLASRVVLEPNPLVGAKSIDAATIVAGDGDGLVDLAVSGLIDPTRAVLYSATFARNDATLRTLAANGAALVVTDTNRKRAQRWGTVRENNGYTEPANSGALVADTKDARLMVFPDAGTNAYSVARYVGVADITASAYGNIVAYSPERRAANALDGDLRTAWEVGGFSDVLGERLRITLDTPVTVDHFDLAQSNGNRFITVLGVRLDGGPLRRIALDDSSHSDAGQRIDLGSSRTFSVLELSIEDANVSGLQNYLGWSTAGIREVNIVGVTMEEQVELPRDLLATLGPASRTNSLAIVLTRQRADAGEPFRADPEQLLVRSFELPTQRTFSLRGQARIETRVDGRLIDQVLGRSGTGAGFITASGGDFLAGSLRMRPSSAVDGDPTTFWSPGLGDQVGRSFHVELPFPMSIASLDLAIVADGRHSVPTQLTLDAEDGTSRVVNLPPIEDDSSPEHVWRVTLPIAPVTTSGLRVRVTGVREVTTTEYFSGDRIALPVGIAELGLPINRPLAGLTTEMQNGLGGTCRGDLLSIDGSAVGIRLVGPTATALAGGALEIVTCDGAPLTLGPGAHVLRTAKGLDTGIALDRLVLESAATPSAATPSAATSNAVPSVELRSQSRLLYQADVQGATGPFWLILHESLSDGWHATIKGVDLGAPTMIDGYANGWLVDPTRFGSDFRVKLQWTPQRVVWVAIAASAFALVVLVVVALVLWRREARATDGRPRWTADVRGPTPKVEIRSAEGRPVGVRRALRDAALFGVLGGVLGGVSVAVPVALLVFMGRRFSAGRMVLRVVPWAAFVFVSFWYTAKQYRNHYPLGVEWPQSFAATHSMVLIAMMVLVADAVLSRAHPASPATSRDPLADSAG</sequence>
<organism evidence="4">
    <name type="scientific">freshwater metagenome</name>
    <dbReference type="NCBI Taxonomy" id="449393"/>
    <lineage>
        <taxon>unclassified sequences</taxon>
        <taxon>metagenomes</taxon>
        <taxon>ecological metagenomes</taxon>
    </lineage>
</organism>
<gene>
    <name evidence="4" type="ORF">UFOPK3139_00441</name>
</gene>
<dbReference type="InterPro" id="IPR021798">
    <property type="entry name" value="AftD_N"/>
</dbReference>
<evidence type="ECO:0000259" key="2">
    <source>
        <dbReference type="Pfam" id="PF11847"/>
    </source>
</evidence>
<feature type="transmembrane region" description="Helical" evidence="1">
    <location>
        <begin position="130"/>
        <end position="151"/>
    </location>
</feature>
<feature type="domain" description="Alpha-(1-&gt;3)-arabinofuranosyltransferase N-terminal GT-C" evidence="2">
    <location>
        <begin position="35"/>
        <end position="700"/>
    </location>
</feature>
<feature type="transmembrane region" description="Helical" evidence="1">
    <location>
        <begin position="24"/>
        <end position="45"/>
    </location>
</feature>
<feature type="transmembrane region" description="Helical" evidence="1">
    <location>
        <begin position="183"/>
        <end position="210"/>
    </location>
</feature>
<name>A0A6J6Z9L7_9ZZZZ</name>
<dbReference type="EMBL" id="CAFABA010000011">
    <property type="protein sequence ID" value="CAB4817093.1"/>
    <property type="molecule type" value="Genomic_DNA"/>
</dbReference>
<keyword evidence="1" id="KW-0812">Transmembrane</keyword>
<feature type="transmembrane region" description="Helical" evidence="1">
    <location>
        <begin position="1359"/>
        <end position="1381"/>
    </location>
</feature>
<keyword evidence="1" id="KW-0472">Membrane</keyword>
<feature type="transmembrane region" description="Helical" evidence="1">
    <location>
        <begin position="1393"/>
        <end position="1410"/>
    </location>
</feature>
<protein>
    <submittedName>
        <fullName evidence="4">Unannotated protein</fullName>
    </submittedName>
</protein>
<dbReference type="Pfam" id="PF24607">
    <property type="entry name" value="CBM_AftD"/>
    <property type="match status" value="1"/>
</dbReference>
<feature type="domain" description="Arabinofuranosyltransferase D third carbohydrate binding module" evidence="3">
    <location>
        <begin position="974"/>
        <end position="1107"/>
    </location>
</feature>
<proteinExistence type="predicted"/>
<feature type="transmembrane region" description="Helical" evidence="1">
    <location>
        <begin position="106"/>
        <end position="123"/>
    </location>
</feature>
<dbReference type="GO" id="GO:0016740">
    <property type="term" value="F:transferase activity"/>
    <property type="evidence" value="ECO:0007669"/>
    <property type="project" value="InterPro"/>
</dbReference>
<feature type="transmembrane region" description="Helical" evidence="1">
    <location>
        <begin position="305"/>
        <end position="325"/>
    </location>
</feature>
<evidence type="ECO:0000259" key="3">
    <source>
        <dbReference type="Pfam" id="PF24607"/>
    </source>
</evidence>
<keyword evidence="1" id="KW-1133">Transmembrane helix</keyword>
<evidence type="ECO:0000256" key="1">
    <source>
        <dbReference type="SAM" id="Phobius"/>
    </source>
</evidence>
<dbReference type="InterPro" id="IPR056997">
    <property type="entry name" value="CBM_AftD"/>
</dbReference>
<accession>A0A6J6Z9L7</accession>
<feature type="transmembrane region" description="Helical" evidence="1">
    <location>
        <begin position="380"/>
        <end position="399"/>
    </location>
</feature>
<evidence type="ECO:0000313" key="4">
    <source>
        <dbReference type="EMBL" id="CAB4817093.1"/>
    </source>
</evidence>